<dbReference type="EMBL" id="JAMXFA010000032">
    <property type="protein sequence ID" value="MCT7980097.1"/>
    <property type="molecule type" value="Genomic_DNA"/>
</dbReference>
<gene>
    <name evidence="1" type="ORF">NG792_20450</name>
</gene>
<dbReference type="InterPro" id="IPR039498">
    <property type="entry name" value="NTP_transf_5"/>
</dbReference>
<comment type="caution">
    <text evidence="1">The sequence shown here is derived from an EMBL/GenBank/DDBJ whole genome shotgun (WGS) entry which is preliminary data.</text>
</comment>
<proteinExistence type="predicted"/>
<name>A0ABT2NBN3_9CYAN</name>
<accession>A0ABT2NBN3</accession>
<reference evidence="1 2" key="1">
    <citation type="journal article" date="2022" name="Front. Microbiol.">
        <title>High genomic differentiation and limited gene flow indicate recent cryptic speciation within the genus Laspinema (cyanobacteria).</title>
        <authorList>
            <person name="Stanojkovic A."/>
            <person name="Skoupy S."/>
            <person name="Skaloud P."/>
            <person name="Dvorak P."/>
        </authorList>
    </citation>
    <scope>NUCLEOTIDE SEQUENCE [LARGE SCALE GENOMIC DNA]</scope>
    <source>
        <strain evidence="1 2">D3b</strain>
    </source>
</reference>
<sequence>MQEQELLVWGQPTLAQKRLLQAAVEKSEKAIAYWQEWSELVDIETLDSESYRLLPLLYRNLSQYEISDRSLVKLKGVYRRTWCENQLIFKHLTEILQQFKSASIPSLLIKDAALCLLHYSDIGERMINNFEILVGSQDAVKAMTLLAKMGWKSKKPIGDRLSPSDCVMEFTNQANLQLMLRWHLFWDNFSETLERSFWHRAQEVSVGDTFTQVLHPRDQLFYVCVGGGIRNPVFPLVRLADAHRILESDAAEIDGDELCDRANTFRFLLPFQNFINAFEEIFQVPFINSTVSASKTLPISAFEQQEWHCWHANSRSLFNRLQNKYFVYQRRYGAPEYQVNWVKFLTTLKS</sequence>
<organism evidence="1 2">
    <name type="scientific">Laspinema olomoucense D3b</name>
    <dbReference type="NCBI Taxonomy" id="2953688"/>
    <lineage>
        <taxon>Bacteria</taxon>
        <taxon>Bacillati</taxon>
        <taxon>Cyanobacteriota</taxon>
        <taxon>Cyanophyceae</taxon>
        <taxon>Oscillatoriophycideae</taxon>
        <taxon>Oscillatoriales</taxon>
        <taxon>Laspinemataceae</taxon>
        <taxon>Laspinema</taxon>
        <taxon>Laspinema olomoucense</taxon>
    </lineage>
</organism>
<keyword evidence="2" id="KW-1185">Reference proteome</keyword>
<evidence type="ECO:0000313" key="1">
    <source>
        <dbReference type="EMBL" id="MCT7980097.1"/>
    </source>
</evidence>
<evidence type="ECO:0000313" key="2">
    <source>
        <dbReference type="Proteomes" id="UP001525961"/>
    </source>
</evidence>
<dbReference type="Proteomes" id="UP001525961">
    <property type="component" value="Unassembled WGS sequence"/>
</dbReference>
<protein>
    <submittedName>
        <fullName evidence="1">Nucleotidyltransferase family protein</fullName>
    </submittedName>
</protein>
<dbReference type="Pfam" id="PF14907">
    <property type="entry name" value="NTP_transf_5"/>
    <property type="match status" value="1"/>
</dbReference>
<dbReference type="RefSeq" id="WP_261201194.1">
    <property type="nucleotide sequence ID" value="NZ_JAMXFA010000032.1"/>
</dbReference>